<proteinExistence type="inferred from homology"/>
<dbReference type="PIRSF" id="PIRSF001134">
    <property type="entry name" value="Streptogrisin"/>
    <property type="match status" value="1"/>
</dbReference>
<keyword evidence="5" id="KW-0720">Serine protease</keyword>
<comment type="caution">
    <text evidence="12">The sequence shown here is derived from an EMBL/GenBank/DDBJ whole genome shotgun (WGS) entry which is preliminary data.</text>
</comment>
<dbReference type="Gene3D" id="3.30.300.50">
    <property type="match status" value="2"/>
</dbReference>
<dbReference type="InterPro" id="IPR043504">
    <property type="entry name" value="Peptidase_S1_PA_chymotrypsin"/>
</dbReference>
<dbReference type="GO" id="GO:0005576">
    <property type="term" value="C:extracellular region"/>
    <property type="evidence" value="ECO:0007669"/>
    <property type="project" value="InterPro"/>
</dbReference>
<feature type="disulfide bond" evidence="9">
    <location>
        <begin position="206"/>
        <end position="222"/>
    </location>
</feature>
<dbReference type="RefSeq" id="WP_106191241.1">
    <property type="nucleotide sequence ID" value="NZ_PVTF01000009.1"/>
</dbReference>
<evidence type="ECO:0000256" key="4">
    <source>
        <dbReference type="ARBA" id="ARBA00022801"/>
    </source>
</evidence>
<dbReference type="CDD" id="cd21112">
    <property type="entry name" value="alphaLP-like"/>
    <property type="match status" value="1"/>
</dbReference>
<dbReference type="Pfam" id="PF02983">
    <property type="entry name" value="Pro_Al_protease"/>
    <property type="match status" value="1"/>
</dbReference>
<evidence type="ECO:0000259" key="11">
    <source>
        <dbReference type="Pfam" id="PF02983"/>
    </source>
</evidence>
<reference evidence="12 13" key="1">
    <citation type="submission" date="2018-03" db="EMBL/GenBank/DDBJ databases">
        <title>Genomic Encyclopedia of Archaeal and Bacterial Type Strains, Phase II (KMG-II): from individual species to whole genera.</title>
        <authorList>
            <person name="Goeker M."/>
        </authorList>
    </citation>
    <scope>NUCLEOTIDE SEQUENCE [LARGE SCALE GENOMIC DNA]</scope>
    <source>
        <strain evidence="12 13">DSM 44720</strain>
    </source>
</reference>
<keyword evidence="6" id="KW-0865">Zymogen</keyword>
<dbReference type="InterPro" id="IPR035070">
    <property type="entry name" value="Streptogrisin_prodomain"/>
</dbReference>
<dbReference type="PRINTS" id="PR00861">
    <property type="entry name" value="ALYTICPTASE"/>
</dbReference>
<keyword evidence="3 10" id="KW-0732">Signal</keyword>
<keyword evidence="4" id="KW-0378">Hydrolase</keyword>
<feature type="domain" description="Peptidase S1A alpha-lytic prodomain" evidence="11">
    <location>
        <begin position="117"/>
        <end position="174"/>
    </location>
</feature>
<name>A0A2T0SXP6_9PSEU</name>
<dbReference type="InterPro" id="IPR004236">
    <property type="entry name" value="Pept_S1_alpha_lytic"/>
</dbReference>
<keyword evidence="7 9" id="KW-1015">Disulfide bond</keyword>
<feature type="signal peptide" evidence="10">
    <location>
        <begin position="1"/>
        <end position="27"/>
    </location>
</feature>
<evidence type="ECO:0000256" key="2">
    <source>
        <dbReference type="ARBA" id="ARBA00022670"/>
    </source>
</evidence>
<evidence type="ECO:0000313" key="13">
    <source>
        <dbReference type="Proteomes" id="UP000239494"/>
    </source>
</evidence>
<feature type="active site" description="Charge relay system" evidence="8">
    <location>
        <position position="221"/>
    </location>
</feature>
<evidence type="ECO:0000256" key="9">
    <source>
        <dbReference type="PIRSR" id="PIRSR001134-2"/>
    </source>
</evidence>
<dbReference type="InterPro" id="IPR009003">
    <property type="entry name" value="Peptidase_S1_PA"/>
</dbReference>
<protein>
    <submittedName>
        <fullName evidence="12">Streptogrisin C</fullName>
    </submittedName>
</protein>
<evidence type="ECO:0000256" key="5">
    <source>
        <dbReference type="ARBA" id="ARBA00022825"/>
    </source>
</evidence>
<gene>
    <name evidence="12" type="ORF">CLV43_109406</name>
</gene>
<dbReference type="AlphaFoldDB" id="A0A2T0SXP6"/>
<organism evidence="12 13">
    <name type="scientific">Umezawaea tangerina</name>
    <dbReference type="NCBI Taxonomy" id="84725"/>
    <lineage>
        <taxon>Bacteria</taxon>
        <taxon>Bacillati</taxon>
        <taxon>Actinomycetota</taxon>
        <taxon>Actinomycetes</taxon>
        <taxon>Pseudonocardiales</taxon>
        <taxon>Pseudonocardiaceae</taxon>
        <taxon>Umezawaea</taxon>
    </lineage>
</organism>
<feature type="chain" id="PRO_5015727659" evidence="10">
    <location>
        <begin position="28"/>
        <end position="375"/>
    </location>
</feature>
<comment type="similarity">
    <text evidence="1">Belongs to the peptidase S1 family.</text>
</comment>
<dbReference type="GO" id="GO:0006508">
    <property type="term" value="P:proteolysis"/>
    <property type="evidence" value="ECO:0007669"/>
    <property type="project" value="UniProtKB-KW"/>
</dbReference>
<dbReference type="EMBL" id="PVTF01000009">
    <property type="protein sequence ID" value="PRY38185.1"/>
    <property type="molecule type" value="Genomic_DNA"/>
</dbReference>
<evidence type="ECO:0000256" key="10">
    <source>
        <dbReference type="SAM" id="SignalP"/>
    </source>
</evidence>
<dbReference type="Proteomes" id="UP000239494">
    <property type="component" value="Unassembled WGS sequence"/>
</dbReference>
<dbReference type="GO" id="GO:0004252">
    <property type="term" value="F:serine-type endopeptidase activity"/>
    <property type="evidence" value="ECO:0007669"/>
    <property type="project" value="InterPro"/>
</dbReference>
<dbReference type="InterPro" id="IPR001316">
    <property type="entry name" value="Pept_S1A_streptogrisin"/>
</dbReference>
<sequence>MIRTSVARVAGATVLAAVSLVPGTALAHADQASSGPSSEVLAAYKRDLGLDADQAKARLEQERTAAATQKAVVQFTGDAFGGAWFDQASGKLVVGVTDAAKAGVVKSLGAEPKVVAHSEATLTETKDKIDRAGRAPGSVTGWYVDGKANAVVVTVKKGAVDAEAQKFLDTAKAAGPVSVVETDRSPRLYADVVGGDAYLIDNAARCSIGFAVSGGFVSAGHCGSAGDSVTSGSTPMGTFEGSSFPGNDYSYVRTTSGWTPSPKVNGYDNADVTVTGSTESAVGASVCRSGSTTGWHCGTVQAKDQTVNYQEGSVSGLTLTNACAEPGDSGGSWVSGTEAQGVTSGGSGDCTSGGETYFQPVNEILSVYGVSLITG</sequence>
<evidence type="ECO:0000256" key="3">
    <source>
        <dbReference type="ARBA" id="ARBA00022729"/>
    </source>
</evidence>
<feature type="disulfide bond" evidence="9">
    <location>
        <begin position="323"/>
        <end position="350"/>
    </location>
</feature>
<evidence type="ECO:0000256" key="8">
    <source>
        <dbReference type="PIRSR" id="PIRSR001134-1"/>
    </source>
</evidence>
<dbReference type="OrthoDB" id="8781117at2"/>
<dbReference type="Gene3D" id="2.40.10.10">
    <property type="entry name" value="Trypsin-like serine proteases"/>
    <property type="match status" value="2"/>
</dbReference>
<evidence type="ECO:0000256" key="1">
    <source>
        <dbReference type="ARBA" id="ARBA00007664"/>
    </source>
</evidence>
<feature type="active site" description="Charge relay system" evidence="8">
    <location>
        <position position="329"/>
    </location>
</feature>
<evidence type="ECO:0000256" key="6">
    <source>
        <dbReference type="ARBA" id="ARBA00023145"/>
    </source>
</evidence>
<keyword evidence="13" id="KW-1185">Reference proteome</keyword>
<accession>A0A2T0SXP6</accession>
<feature type="disulfide bond" evidence="9">
    <location>
        <begin position="287"/>
        <end position="297"/>
    </location>
</feature>
<dbReference type="SUPFAM" id="SSF50494">
    <property type="entry name" value="Trypsin-like serine proteases"/>
    <property type="match status" value="1"/>
</dbReference>
<feature type="active site" description="Charge relay system" evidence="8">
    <location>
        <position position="248"/>
    </location>
</feature>
<evidence type="ECO:0000256" key="7">
    <source>
        <dbReference type="ARBA" id="ARBA00023157"/>
    </source>
</evidence>
<evidence type="ECO:0000313" key="12">
    <source>
        <dbReference type="EMBL" id="PRY38185.1"/>
    </source>
</evidence>
<keyword evidence="2" id="KW-0645">Protease</keyword>